<evidence type="ECO:0000256" key="3">
    <source>
        <dbReference type="ARBA" id="ARBA00022989"/>
    </source>
</evidence>
<keyword evidence="3 6" id="KW-1133">Transmembrane helix</keyword>
<keyword evidence="9" id="KW-1185">Reference proteome</keyword>
<organism evidence="8 9">
    <name type="scientific">Australozyma saopauloensis</name>
    <dbReference type="NCBI Taxonomy" id="291208"/>
    <lineage>
        <taxon>Eukaryota</taxon>
        <taxon>Fungi</taxon>
        <taxon>Dikarya</taxon>
        <taxon>Ascomycota</taxon>
        <taxon>Saccharomycotina</taxon>
        <taxon>Pichiomycetes</taxon>
        <taxon>Metschnikowiaceae</taxon>
        <taxon>Australozyma</taxon>
    </lineage>
</organism>
<evidence type="ECO:0000256" key="2">
    <source>
        <dbReference type="ARBA" id="ARBA00022692"/>
    </source>
</evidence>
<dbReference type="InterPro" id="IPR052430">
    <property type="entry name" value="IVT-Associated"/>
</dbReference>
<evidence type="ECO:0000256" key="6">
    <source>
        <dbReference type="SAM" id="Phobius"/>
    </source>
</evidence>
<feature type="transmembrane region" description="Helical" evidence="6">
    <location>
        <begin position="796"/>
        <end position="812"/>
    </location>
</feature>
<dbReference type="RefSeq" id="XP_062879951.1">
    <property type="nucleotide sequence ID" value="XM_063023881.1"/>
</dbReference>
<evidence type="ECO:0000256" key="5">
    <source>
        <dbReference type="SAM" id="MobiDB-lite"/>
    </source>
</evidence>
<accession>A0AAX4HGE4</accession>
<feature type="transmembrane region" description="Helical" evidence="6">
    <location>
        <begin position="824"/>
        <end position="842"/>
    </location>
</feature>
<evidence type="ECO:0000259" key="7">
    <source>
        <dbReference type="Pfam" id="PF13515"/>
    </source>
</evidence>
<feature type="transmembrane region" description="Helical" evidence="6">
    <location>
        <begin position="771"/>
        <end position="790"/>
    </location>
</feature>
<feature type="transmembrane region" description="Helical" evidence="6">
    <location>
        <begin position="381"/>
        <end position="403"/>
    </location>
</feature>
<comment type="subcellular location">
    <subcellularLocation>
        <location evidence="1">Membrane</location>
        <topology evidence="1">Multi-pass membrane protein</topology>
    </subcellularLocation>
</comment>
<dbReference type="InterPro" id="IPR049453">
    <property type="entry name" value="Memb_transporter_dom"/>
</dbReference>
<feature type="transmembrane region" description="Helical" evidence="6">
    <location>
        <begin position="873"/>
        <end position="890"/>
    </location>
</feature>
<name>A0AAX4HGE4_9ASCO</name>
<evidence type="ECO:0000313" key="9">
    <source>
        <dbReference type="Proteomes" id="UP001338582"/>
    </source>
</evidence>
<gene>
    <name evidence="8" type="ORF">PUMCH_004966</name>
</gene>
<dbReference type="PANTHER" id="PTHR47804:SF1">
    <property type="entry name" value="DUF2421 DOMAIN-CONTAINING PROTEIN"/>
    <property type="match status" value="1"/>
</dbReference>
<evidence type="ECO:0000256" key="4">
    <source>
        <dbReference type="ARBA" id="ARBA00023136"/>
    </source>
</evidence>
<keyword evidence="2 6" id="KW-0812">Transmembrane</keyword>
<reference evidence="8 9" key="1">
    <citation type="submission" date="2023-10" db="EMBL/GenBank/DDBJ databases">
        <title>Draft Genome Sequence of Candida saopaulonensis from a very Premature Infant with Sepsis.</title>
        <authorList>
            <person name="Ning Y."/>
            <person name="Dai R."/>
            <person name="Xiao M."/>
            <person name="Xu Y."/>
            <person name="Yan Q."/>
            <person name="Zhang L."/>
        </authorList>
    </citation>
    <scope>NUCLEOTIDE SEQUENCE [LARGE SCALE GENOMIC DNA]</scope>
    <source>
        <strain evidence="8 9">19XY460</strain>
    </source>
</reference>
<keyword evidence="4 6" id="KW-0472">Membrane</keyword>
<evidence type="ECO:0000256" key="1">
    <source>
        <dbReference type="ARBA" id="ARBA00004141"/>
    </source>
</evidence>
<sequence>MMCILCISPQVIRTKLVHTRKPWRMKKCKCFRSPHVSFTTVNLCKTSLVQFTQDAYAGISGIKTCYPSDVWCAAGLLLRFALTSAAHDAVLLCLPTFLLVFLHHGSKQPTIETLSMPNQSLLSFDSEDENALQRYVSEIEEEDVRLILNNRENGVNRLLKVPTSVILPKTGKKVKRSNLFFTSDVDSASDGSNSSEEDGSDHLEGRTAEATNGSLVEFLLQTKTKVLDITQSEVFQNVMKCSVAYLVASLAVYCAPLSRLFGHVDTKHIAASASIYFHPGKTKGAMHQLFLFALLSLLFSFSLSLISRTISSFLYNRGTIGWSYFVDLMFSSIGLGIVAYWKQKVDMDSFSTACHLAYISIIAGIVKEGSLNADRSPLPRLFALGKIVLFGSFVAVTACYTLWPRSATHLLRSSLNHSFNDMSSLLSILSHRFLNGEKVTEKDLRIFVMLRERTTHLQVYLKEAQFELRFMGKEAEYDLYCEIVEATCSLEEHLQGLKSSCEMQWQLLLANEFLLQEGLGEMEQTTQNLNRRFSRGVAEQFSTPMSADFEATEYDFDAVYSTQLFDLFAYYLAPSVKSFVFTVKEILRVLPFEETGADGKGKRSFVKSTEYQASLNKAIKVYEEKQVRTFNSLYSQKIFQAETFSFRSDQEEVAACCGNFSALLSSYGQELIHFLQLTSTFEQTVESNRRSWSFLTNWDFSKLKFGKSESDSTLVDALQEITAKSKHRNLIHHHDFISETTELIPKKTRIDNVSMYIWRRLKFFRNSNVQFGIRTAIGAFCISIFAFIPATRQKFVSFRSEWALIIYCIMMSKSLGGTTMPAKWRFMGTFQGAFLAFLIWHISNANPIALALTGFLLSIPCFYILLSWKDNHAYGRFILLTYNLTALYTYMELDTLGDNDKRPIVWEIAFHRFVAVSFGILWALFITAILLPNSARAQLKLGLTILWLRMGVIWSSNPMDSHIIEKVHGNGDNREIALVGLRDLAGTRELLMECRSLLKLAPNEIRLKGRFPRRIFKQLLKSTSVILDAFLNLQIIVEMDKKPLSNELYVLLYIEEERNELEHRIFLIFYMIASAMALGFPLPSKPASTEHAKNRLLLKLSEFRSESRQRQIQLQNRDYCRLYSYILVTSIITNELDIILECNSILLGNITEDAFKLV</sequence>
<dbReference type="KEGG" id="asau:88176026"/>
<feature type="transmembrane region" description="Helical" evidence="6">
    <location>
        <begin position="910"/>
        <end position="931"/>
    </location>
</feature>
<dbReference type="GO" id="GO:0016020">
    <property type="term" value="C:membrane"/>
    <property type="evidence" value="ECO:0007669"/>
    <property type="project" value="UniProtKB-SubCell"/>
</dbReference>
<dbReference type="AlphaFoldDB" id="A0AAX4HGE4"/>
<feature type="domain" description="Integral membrane bound transporter" evidence="7">
    <location>
        <begin position="799"/>
        <end position="926"/>
    </location>
</feature>
<dbReference type="PANTHER" id="PTHR47804">
    <property type="entry name" value="60S RIBOSOMAL PROTEIN L19"/>
    <property type="match status" value="1"/>
</dbReference>
<evidence type="ECO:0000313" key="8">
    <source>
        <dbReference type="EMBL" id="WPK27573.1"/>
    </source>
</evidence>
<dbReference type="Proteomes" id="UP001338582">
    <property type="component" value="Chromosome 7"/>
</dbReference>
<feature type="region of interest" description="Disordered" evidence="5">
    <location>
        <begin position="186"/>
        <end position="206"/>
    </location>
</feature>
<feature type="transmembrane region" description="Helical" evidence="6">
    <location>
        <begin position="289"/>
        <end position="310"/>
    </location>
</feature>
<proteinExistence type="predicted"/>
<dbReference type="GeneID" id="88176026"/>
<protein>
    <recommendedName>
        <fullName evidence="7">Integral membrane bound transporter domain-containing protein</fullName>
    </recommendedName>
</protein>
<dbReference type="EMBL" id="CP138900">
    <property type="protein sequence ID" value="WPK27573.1"/>
    <property type="molecule type" value="Genomic_DNA"/>
</dbReference>
<feature type="transmembrane region" description="Helical" evidence="6">
    <location>
        <begin position="322"/>
        <end position="341"/>
    </location>
</feature>
<feature type="transmembrane region" description="Helical" evidence="6">
    <location>
        <begin position="848"/>
        <end position="866"/>
    </location>
</feature>
<dbReference type="Pfam" id="PF13515">
    <property type="entry name" value="FUSC_2"/>
    <property type="match status" value="1"/>
</dbReference>